<organism evidence="2 3">
    <name type="scientific">Pyxidicoccus parkwayensis</name>
    <dbReference type="NCBI Taxonomy" id="2813578"/>
    <lineage>
        <taxon>Bacteria</taxon>
        <taxon>Pseudomonadati</taxon>
        <taxon>Myxococcota</taxon>
        <taxon>Myxococcia</taxon>
        <taxon>Myxococcales</taxon>
        <taxon>Cystobacterineae</taxon>
        <taxon>Myxococcaceae</taxon>
        <taxon>Pyxidicoccus</taxon>
    </lineage>
</organism>
<protein>
    <recommendedName>
        <fullName evidence="4">Lipoprotein</fullName>
    </recommendedName>
</protein>
<feature type="signal peptide" evidence="1">
    <location>
        <begin position="1"/>
        <end position="32"/>
    </location>
</feature>
<keyword evidence="3" id="KW-1185">Reference proteome</keyword>
<dbReference type="Proteomes" id="UP000662747">
    <property type="component" value="Chromosome"/>
</dbReference>
<keyword evidence="1" id="KW-0732">Signal</keyword>
<accession>A0ABX7NXC8</accession>
<evidence type="ECO:0000256" key="1">
    <source>
        <dbReference type="SAM" id="SignalP"/>
    </source>
</evidence>
<proteinExistence type="predicted"/>
<reference evidence="2 3" key="1">
    <citation type="submission" date="2021-02" db="EMBL/GenBank/DDBJ databases">
        <title>De Novo genome assembly of isolated myxobacteria.</title>
        <authorList>
            <person name="Stevens D.C."/>
        </authorList>
    </citation>
    <scope>NUCLEOTIDE SEQUENCE [LARGE SCALE GENOMIC DNA]</scope>
    <source>
        <strain evidence="3">SCPEA02</strain>
    </source>
</reference>
<evidence type="ECO:0008006" key="4">
    <source>
        <dbReference type="Google" id="ProtNLM"/>
    </source>
</evidence>
<dbReference type="RefSeq" id="WP_206723697.1">
    <property type="nucleotide sequence ID" value="NZ_CP071090.1"/>
</dbReference>
<evidence type="ECO:0000313" key="3">
    <source>
        <dbReference type="Proteomes" id="UP000662747"/>
    </source>
</evidence>
<dbReference type="EMBL" id="CP071090">
    <property type="protein sequence ID" value="QSQ22120.1"/>
    <property type="molecule type" value="Genomic_DNA"/>
</dbReference>
<sequence>MSPSVLRAPSRPLLAALACLLALLLPASRAEAEPGIRILNKLSTSDLALNALTTNKQALDALTTGPLNSKAFATDARLKYQLEHPSAYRVMKYLVGCALGPGQMVEWVNRSGVGTKFEGEAGLCREWEKGAPSPECLGYVSACLLARNNAFGVEVELSMRGEDSRDAKRFNPSGNSVEWSPLFLPCPSGGMGLGAECGWLGESVGTCTPGYEVTVAAGAPLDQVACTGKLGDINGDRVLRVCKDPAGCTRSDVWAETDRNACGIAPSVTFKCPDSGQYSLMSAPYDRSAMPGSWVFPQARSNGPGEYPSAPFGAFTFREGAFYGNMFDPSALSVEVLLDKDKDFVPVLSKPGFQGYPYQNVHACYSRDWVSGDSHLISRVCANATVGGSTAYACVARTAGPCEPNSTSTRPPRCKVNDGTWVYGDGDFEECLDEAGDLHPEPISVYLRNPCDLLPLSARQVCVNGKCRPKSPSECLQKYGAK</sequence>
<feature type="chain" id="PRO_5046248138" description="Lipoprotein" evidence="1">
    <location>
        <begin position="33"/>
        <end position="482"/>
    </location>
</feature>
<name>A0ABX7NXC8_9BACT</name>
<evidence type="ECO:0000313" key="2">
    <source>
        <dbReference type="EMBL" id="QSQ22120.1"/>
    </source>
</evidence>
<gene>
    <name evidence="2" type="ORF">JY651_44470</name>
</gene>